<evidence type="ECO:0000313" key="1">
    <source>
        <dbReference type="EMBL" id="MBE9668439.1"/>
    </source>
</evidence>
<dbReference type="Proteomes" id="UP000632774">
    <property type="component" value="Unassembled WGS sequence"/>
</dbReference>
<dbReference type="RefSeq" id="WP_194107840.1">
    <property type="nucleotide sequence ID" value="NZ_JADFFM010000002.1"/>
</dbReference>
<sequence length="275" mass="30979">MKKSVFSLLILVAWLCGKGYSQTIPLESFKEVTLPVSGSKEIYALNNKPGQEFAVTLVKGKLMITKATYSPVFEYPLPEGRLLGVNQGEWGGGLYYKLNDTTIKDIYVNGDARKANTPGDPFRGGLMIPERNPITKLIKGTFLIKTGNIQKVFNYKDSLYTLEGLAHMGLSFGSISKLDIKGNKITGSLRLKFDDAPFGFAIYKDDIYMATLNRFYVIHNWREELILDHLFWSYLYPNSVAVKDAKHIYVGMRAGYAMIDAENKTVVFYQYTGNN</sequence>
<protein>
    <recommendedName>
        <fullName evidence="3">WG repeat protein</fullName>
    </recommendedName>
</protein>
<evidence type="ECO:0008006" key="3">
    <source>
        <dbReference type="Google" id="ProtNLM"/>
    </source>
</evidence>
<reference evidence="1 2" key="1">
    <citation type="submission" date="2020-10" db="EMBL/GenBank/DDBJ databases">
        <title>Mucilaginibacter mali sp. nov., isolated from rhizosphere soil of apple orchard.</title>
        <authorList>
            <person name="Lee J.-S."/>
            <person name="Kim H.S."/>
            <person name="Kim J.-S."/>
        </authorList>
    </citation>
    <scope>NUCLEOTIDE SEQUENCE [LARGE SCALE GENOMIC DNA]</scope>
    <source>
        <strain evidence="1 2">KCTC 23157</strain>
    </source>
</reference>
<dbReference type="EMBL" id="JADFFM010000002">
    <property type="protein sequence ID" value="MBE9668439.1"/>
    <property type="molecule type" value="Genomic_DNA"/>
</dbReference>
<keyword evidence="2" id="KW-1185">Reference proteome</keyword>
<name>A0ABR9XMW0_9SPHI</name>
<accession>A0ABR9XMW0</accession>
<comment type="caution">
    <text evidence="1">The sequence shown here is derived from an EMBL/GenBank/DDBJ whole genome shotgun (WGS) entry which is preliminary data.</text>
</comment>
<organism evidence="1 2">
    <name type="scientific">Mucilaginibacter boryungensis</name>
    <dbReference type="NCBI Taxonomy" id="768480"/>
    <lineage>
        <taxon>Bacteria</taxon>
        <taxon>Pseudomonadati</taxon>
        <taxon>Bacteroidota</taxon>
        <taxon>Sphingobacteriia</taxon>
        <taxon>Sphingobacteriales</taxon>
        <taxon>Sphingobacteriaceae</taxon>
        <taxon>Mucilaginibacter</taxon>
    </lineage>
</organism>
<evidence type="ECO:0000313" key="2">
    <source>
        <dbReference type="Proteomes" id="UP000632774"/>
    </source>
</evidence>
<proteinExistence type="predicted"/>
<gene>
    <name evidence="1" type="ORF">IRJ18_18860</name>
</gene>